<evidence type="ECO:0000256" key="4">
    <source>
        <dbReference type="SAM" id="MobiDB-lite"/>
    </source>
</evidence>
<dbReference type="PANTHER" id="PTHR14024">
    <property type="entry name" value="PERILIPIN"/>
    <property type="match status" value="1"/>
</dbReference>
<feature type="compositionally biased region" description="Acidic residues" evidence="4">
    <location>
        <begin position="495"/>
        <end position="509"/>
    </location>
</feature>
<evidence type="ECO:0000256" key="1">
    <source>
        <dbReference type="ARBA" id="ARBA00004502"/>
    </source>
</evidence>
<feature type="region of interest" description="Disordered" evidence="4">
    <location>
        <begin position="74"/>
        <end position="99"/>
    </location>
</feature>
<comment type="subcellular location">
    <subcellularLocation>
        <location evidence="1">Lipid droplet</location>
    </subcellularLocation>
</comment>
<dbReference type="GeneTree" id="ENSGT00950000182920"/>
<keyword evidence="3" id="KW-0551">Lipid droplet</keyword>
<keyword evidence="6" id="KW-1185">Reference proteome</keyword>
<dbReference type="GO" id="GO:0019915">
    <property type="term" value="P:lipid storage"/>
    <property type="evidence" value="ECO:0007669"/>
    <property type="project" value="TreeGrafter"/>
</dbReference>
<evidence type="ECO:0000256" key="2">
    <source>
        <dbReference type="ARBA" id="ARBA00006311"/>
    </source>
</evidence>
<organism evidence="5 6">
    <name type="scientific">Anser brachyrhynchus</name>
    <name type="common">Pink-footed goose</name>
    <dbReference type="NCBI Taxonomy" id="132585"/>
    <lineage>
        <taxon>Eukaryota</taxon>
        <taxon>Metazoa</taxon>
        <taxon>Chordata</taxon>
        <taxon>Craniata</taxon>
        <taxon>Vertebrata</taxon>
        <taxon>Euteleostomi</taxon>
        <taxon>Archelosauria</taxon>
        <taxon>Archosauria</taxon>
        <taxon>Dinosauria</taxon>
        <taxon>Saurischia</taxon>
        <taxon>Theropoda</taxon>
        <taxon>Coelurosauria</taxon>
        <taxon>Aves</taxon>
        <taxon>Neognathae</taxon>
        <taxon>Galloanserae</taxon>
        <taxon>Anseriformes</taxon>
        <taxon>Anatidae</taxon>
        <taxon>Anserinae</taxon>
        <taxon>Anser</taxon>
    </lineage>
</organism>
<dbReference type="InterPro" id="IPR004279">
    <property type="entry name" value="Perilipin"/>
</dbReference>
<evidence type="ECO:0000313" key="6">
    <source>
        <dbReference type="Proteomes" id="UP000694426"/>
    </source>
</evidence>
<dbReference type="GO" id="GO:0010890">
    <property type="term" value="P:positive regulation of triglyceride storage"/>
    <property type="evidence" value="ECO:0007669"/>
    <property type="project" value="TreeGrafter"/>
</dbReference>
<comment type="similarity">
    <text evidence="2">Belongs to the perilipin family.</text>
</comment>
<dbReference type="Pfam" id="PF03036">
    <property type="entry name" value="Perilipin"/>
    <property type="match status" value="1"/>
</dbReference>
<dbReference type="Gene3D" id="1.20.120.340">
    <property type="entry name" value="Flagellar protein FliS"/>
    <property type="match status" value="1"/>
</dbReference>
<name>A0A8B9CPE1_9AVES</name>
<dbReference type="SUPFAM" id="SSF109775">
    <property type="entry name" value="Mannose-6-phosphate receptor binding protein 1 (Tip47), C-terminal domain"/>
    <property type="match status" value="1"/>
</dbReference>
<accession>A0A8B9CPE1</accession>
<reference evidence="5" key="2">
    <citation type="submission" date="2025-09" db="UniProtKB">
        <authorList>
            <consortium name="Ensembl"/>
        </authorList>
    </citation>
    <scope>IDENTIFICATION</scope>
</reference>
<feature type="compositionally biased region" description="Low complexity" evidence="4">
    <location>
        <begin position="510"/>
        <end position="522"/>
    </location>
</feature>
<feature type="region of interest" description="Disordered" evidence="4">
    <location>
        <begin position="495"/>
        <end position="522"/>
    </location>
</feature>
<dbReference type="GO" id="GO:0005829">
    <property type="term" value="C:cytosol"/>
    <property type="evidence" value="ECO:0007669"/>
    <property type="project" value="TreeGrafter"/>
</dbReference>
<evidence type="ECO:0008006" key="7">
    <source>
        <dbReference type="Google" id="ProtNLM"/>
    </source>
</evidence>
<dbReference type="Ensembl" id="ENSABRT00000030974.1">
    <property type="protein sequence ID" value="ENSABRP00000022047.1"/>
    <property type="gene ID" value="ENSABRG00000018650.1"/>
</dbReference>
<dbReference type="GO" id="GO:0005811">
    <property type="term" value="C:lipid droplet"/>
    <property type="evidence" value="ECO:0007669"/>
    <property type="project" value="UniProtKB-SubCell"/>
</dbReference>
<evidence type="ECO:0000313" key="5">
    <source>
        <dbReference type="Ensembl" id="ENSABRP00000022047.1"/>
    </source>
</evidence>
<proteinExistence type="inferred from homology"/>
<sequence length="522" mass="56955">MKHSRTHLCPLSTSHRPGQTLGPFCCFPELSVTQGPSPAAPHPAYKRREQGGQHGVVSFSLLVVACLPSTGEKAAMASAMPDKEEAAKSSPEMKEEEQQDAVNQMASLTFVSSACDMVSTAYASTKESHPYIRSVCDAAEKGVKSMTEATASCVQPLLTTLEPQVAAANEYASKGLDKLGEKVPLLQKPVDQVISETKELVSSTVAEAKDAVSSRVTEVIDATKGALHSGVEAARSAVTSSVGMVMDSRVGQMAVSRAEAMLGRTEEDNSLPIGNEELAKMAASEEGAGMMSVEQQQEKRRYFVRLGSLSDELRQFAYLHSSDKMKRIWQGMQEALAQLHSIIELIEVFKQGFNKKLQEAQEKLCQMWLDWTRKFPKDSRYASSVEPEEMESLALLMASSITQQLQITCCKIMSAIRGLPLSLQDKVKQSLNTVEELHASFSAANSFQDLSSSVLAQSRGKLAVIQEYMEELLDYLKDNRPLSWLVGPFSPREEEETLQEGVLQEEAETEGAGAREASATSL</sequence>
<dbReference type="Gene3D" id="3.30.720.170">
    <property type="entry name" value="Perilipin, alpha-beta domain"/>
    <property type="match status" value="1"/>
</dbReference>
<dbReference type="AlphaFoldDB" id="A0A8B9CPE1"/>
<dbReference type="Proteomes" id="UP000694426">
    <property type="component" value="Unplaced"/>
</dbReference>
<reference evidence="5" key="1">
    <citation type="submission" date="2025-08" db="UniProtKB">
        <authorList>
            <consortium name="Ensembl"/>
        </authorList>
    </citation>
    <scope>IDENTIFICATION</scope>
</reference>
<evidence type="ECO:0000256" key="3">
    <source>
        <dbReference type="ARBA" id="ARBA00022677"/>
    </source>
</evidence>
<dbReference type="PANTHER" id="PTHR14024:SF51">
    <property type="entry name" value="PERILIPIN-RELATED"/>
    <property type="match status" value="1"/>
</dbReference>
<feature type="compositionally biased region" description="Basic and acidic residues" evidence="4">
    <location>
        <begin position="81"/>
        <end position="93"/>
    </location>
</feature>
<protein>
    <recommendedName>
        <fullName evidence="7">Perilipin</fullName>
    </recommendedName>
</protein>